<name>A0ABU1B2P3_9STRE</name>
<evidence type="ECO:0000313" key="3">
    <source>
        <dbReference type="Proteomes" id="UP001228446"/>
    </source>
</evidence>
<dbReference type="InterPro" id="IPR032710">
    <property type="entry name" value="NTF2-like_dom_sf"/>
</dbReference>
<evidence type="ECO:0000313" key="2">
    <source>
        <dbReference type="EMBL" id="MDQ8832810.1"/>
    </source>
</evidence>
<reference evidence="2 3" key="1">
    <citation type="submission" date="2023-08" db="EMBL/GenBank/DDBJ databases">
        <title>Streptococcus ruminantium-associated sheep mastitis outbreak detected in Italy is distinct from bovine isolates.</title>
        <authorList>
            <person name="Rosa M.N."/>
            <person name="Vezina B."/>
            <person name="Tola S."/>
        </authorList>
    </citation>
    <scope>NUCLEOTIDE SEQUENCE [LARGE SCALE GENOMIC DNA]</scope>
    <source>
        <strain evidence="2 3">OM6730</strain>
    </source>
</reference>
<dbReference type="Pfam" id="PF12680">
    <property type="entry name" value="SnoaL_2"/>
    <property type="match status" value="1"/>
</dbReference>
<proteinExistence type="predicted"/>
<gene>
    <name evidence="2" type="ORF">RFF62_03250</name>
</gene>
<dbReference type="InterPro" id="IPR037401">
    <property type="entry name" value="SnoaL-like"/>
</dbReference>
<dbReference type="Gene3D" id="3.10.450.50">
    <property type="match status" value="2"/>
</dbReference>
<comment type="caution">
    <text evidence="2">The sequence shown here is derived from an EMBL/GenBank/DDBJ whole genome shotgun (WGS) entry which is preliminary data.</text>
</comment>
<dbReference type="RefSeq" id="WP_308937996.1">
    <property type="nucleotide sequence ID" value="NZ_JAVIBP010000009.1"/>
</dbReference>
<sequence>MSTNIQKAKNLINTFVTGDVNVARELLDDNYIQHNQDYPTGAAGFIAAVESLAQAPVKTSAKIIRAFEDGDKVFLHTIYNFAGAGEVVAFDILRFNDQGKFVEHWDNLDGLTPANPSGRTQTDGTLTTTTADKEETRALVTNFVKDVLHGENLEKLTSYFDGDNYIQHNSGIADGVSGLGEALAALAQAGLSMTYTKTYQVLAQDDFALVVSEGEFAGRHVAFYDLFRVENGFIAEHWDIIQDIKEESANTNGKF</sequence>
<dbReference type="SUPFAM" id="SSF54427">
    <property type="entry name" value="NTF2-like"/>
    <property type="match status" value="2"/>
</dbReference>
<protein>
    <submittedName>
        <fullName evidence="2">Nuclear transport factor 2 family protein</fullName>
    </submittedName>
</protein>
<evidence type="ECO:0000259" key="1">
    <source>
        <dbReference type="Pfam" id="PF12680"/>
    </source>
</evidence>
<keyword evidence="3" id="KW-1185">Reference proteome</keyword>
<organism evidence="2 3">
    <name type="scientific">Streptococcus ruminantium</name>
    <dbReference type="NCBI Taxonomy" id="1917441"/>
    <lineage>
        <taxon>Bacteria</taxon>
        <taxon>Bacillati</taxon>
        <taxon>Bacillota</taxon>
        <taxon>Bacilli</taxon>
        <taxon>Lactobacillales</taxon>
        <taxon>Streptococcaceae</taxon>
        <taxon>Streptococcus</taxon>
    </lineage>
</organism>
<accession>A0ABU1B2P3</accession>
<feature type="domain" description="SnoaL-like" evidence="1">
    <location>
        <begin position="10"/>
        <end position="104"/>
    </location>
</feature>
<dbReference type="EMBL" id="JAVIBX010000007">
    <property type="protein sequence ID" value="MDQ8832810.1"/>
    <property type="molecule type" value="Genomic_DNA"/>
</dbReference>
<dbReference type="Proteomes" id="UP001228446">
    <property type="component" value="Unassembled WGS sequence"/>
</dbReference>